<dbReference type="Proteomes" id="UP000621454">
    <property type="component" value="Unassembled WGS sequence"/>
</dbReference>
<reference evidence="2" key="1">
    <citation type="journal article" date="2014" name="Int. J. Syst. Evol. Microbiol.">
        <title>Complete genome sequence of Corynebacterium casei LMG S-19264T (=DSM 44701T), isolated from a smear-ripened cheese.</title>
        <authorList>
            <consortium name="US DOE Joint Genome Institute (JGI-PGF)"/>
            <person name="Walter F."/>
            <person name="Albersmeier A."/>
            <person name="Kalinowski J."/>
            <person name="Ruckert C."/>
        </authorList>
    </citation>
    <scope>NUCLEOTIDE SEQUENCE</scope>
    <source>
        <strain evidence="2">CGMCC 1.12827</strain>
    </source>
</reference>
<name>A0A916WPR8_9ACTN</name>
<dbReference type="RefSeq" id="WP_188584808.1">
    <property type="nucleotide sequence ID" value="NZ_BMGC01000002.1"/>
</dbReference>
<feature type="compositionally biased region" description="Basic and acidic residues" evidence="1">
    <location>
        <begin position="16"/>
        <end position="43"/>
    </location>
</feature>
<protein>
    <submittedName>
        <fullName evidence="2">Uncharacterized protein</fullName>
    </submittedName>
</protein>
<feature type="region of interest" description="Disordered" evidence="1">
    <location>
        <begin position="154"/>
        <end position="194"/>
    </location>
</feature>
<dbReference type="AlphaFoldDB" id="A0A916WPR8"/>
<reference evidence="2" key="2">
    <citation type="submission" date="2020-09" db="EMBL/GenBank/DDBJ databases">
        <authorList>
            <person name="Sun Q."/>
            <person name="Zhou Y."/>
        </authorList>
    </citation>
    <scope>NUCLEOTIDE SEQUENCE</scope>
    <source>
        <strain evidence="2">CGMCC 1.12827</strain>
    </source>
</reference>
<proteinExistence type="predicted"/>
<evidence type="ECO:0000313" key="2">
    <source>
        <dbReference type="EMBL" id="GGB18205.1"/>
    </source>
</evidence>
<comment type="caution">
    <text evidence="2">The sequence shown here is derived from an EMBL/GenBank/DDBJ whole genome shotgun (WGS) entry which is preliminary data.</text>
</comment>
<accession>A0A916WPR8</accession>
<evidence type="ECO:0000256" key="1">
    <source>
        <dbReference type="SAM" id="MobiDB-lite"/>
    </source>
</evidence>
<dbReference type="EMBL" id="BMGC01000002">
    <property type="protein sequence ID" value="GGB18205.1"/>
    <property type="molecule type" value="Genomic_DNA"/>
</dbReference>
<evidence type="ECO:0000313" key="3">
    <source>
        <dbReference type="Proteomes" id="UP000621454"/>
    </source>
</evidence>
<feature type="region of interest" description="Disordered" evidence="1">
    <location>
        <begin position="1"/>
        <end position="45"/>
    </location>
</feature>
<keyword evidence="3" id="KW-1185">Reference proteome</keyword>
<organism evidence="2 3">
    <name type="scientific">Gordonia jinhuaensis</name>
    <dbReference type="NCBI Taxonomy" id="1517702"/>
    <lineage>
        <taxon>Bacteria</taxon>
        <taxon>Bacillati</taxon>
        <taxon>Actinomycetota</taxon>
        <taxon>Actinomycetes</taxon>
        <taxon>Mycobacteriales</taxon>
        <taxon>Gordoniaceae</taxon>
        <taxon>Gordonia</taxon>
    </lineage>
</organism>
<gene>
    <name evidence="2" type="ORF">GCM10011489_02840</name>
</gene>
<sequence>MTSSDDRREALRRRQAAVEDARADLADADEHRAAQRERRDRTRAQVAQGIGSLTSEAPLVGIPAGLIAAFLMRERSADGTSLADAYEARLQRRGRRGGLAALGGPDGKVTQSEGEEMRHFLLRTTTDQGIPAYVAWEQSPEATQASHDSLASMLGESCTRPSLPSHLKVAGVDDAAPQQDSSPRRPPPGGPSYG</sequence>
<feature type="compositionally biased region" description="Pro residues" evidence="1">
    <location>
        <begin position="184"/>
        <end position="194"/>
    </location>
</feature>